<dbReference type="VEuPathDB" id="AmoebaDB:NfTy_015430"/>
<sequence length="146" mass="17317">MFIKGMCARTSFDSALMHHDEIRTNLSTWPSSFNWVSSKHISRLHSLILHLFPTLDSSILRPSTKFSIKKRHSTRKETFREIKTMDQLEQLLQKYHNTSLTWQEMKEYRIGKHPYYMDQDGDIANEFYEMVIDSKTGNETLVQIFP</sequence>
<dbReference type="Proteomes" id="UP000444721">
    <property type="component" value="Unassembled WGS sequence"/>
</dbReference>
<gene>
    <name evidence="1" type="ORF">FDP41_010878</name>
</gene>
<name>A0A6A5CCB9_NAEFO</name>
<comment type="caution">
    <text evidence="1">The sequence shown here is derived from an EMBL/GenBank/DDBJ whole genome shotgun (WGS) entry which is preliminary data.</text>
</comment>
<organism evidence="1 2">
    <name type="scientific">Naegleria fowleri</name>
    <name type="common">Brain eating amoeba</name>
    <dbReference type="NCBI Taxonomy" id="5763"/>
    <lineage>
        <taxon>Eukaryota</taxon>
        <taxon>Discoba</taxon>
        <taxon>Heterolobosea</taxon>
        <taxon>Tetramitia</taxon>
        <taxon>Eutetramitia</taxon>
        <taxon>Vahlkampfiidae</taxon>
        <taxon>Naegleria</taxon>
    </lineage>
</organism>
<dbReference type="GeneID" id="68118093"/>
<keyword evidence="2" id="KW-1185">Reference proteome</keyword>
<dbReference type="VEuPathDB" id="AmoebaDB:NF0025340"/>
<evidence type="ECO:0000313" key="1">
    <source>
        <dbReference type="EMBL" id="KAF0982899.1"/>
    </source>
</evidence>
<dbReference type="AlphaFoldDB" id="A0A6A5CCB9"/>
<evidence type="ECO:0000313" key="2">
    <source>
        <dbReference type="Proteomes" id="UP000444721"/>
    </source>
</evidence>
<proteinExistence type="predicted"/>
<reference evidence="1 2" key="1">
    <citation type="journal article" date="2019" name="Sci. Rep.">
        <title>Nanopore sequencing improves the draft genome of the human pathogenic amoeba Naegleria fowleri.</title>
        <authorList>
            <person name="Liechti N."/>
            <person name="Schurch N."/>
            <person name="Bruggmann R."/>
            <person name="Wittwer M."/>
        </authorList>
    </citation>
    <scope>NUCLEOTIDE SEQUENCE [LARGE SCALE GENOMIC DNA]</scope>
    <source>
        <strain evidence="1 2">ATCC 30894</strain>
    </source>
</reference>
<protein>
    <submittedName>
        <fullName evidence="1">Uncharacterized protein</fullName>
    </submittedName>
</protein>
<dbReference type="EMBL" id="VFQX01000007">
    <property type="protein sequence ID" value="KAF0982899.1"/>
    <property type="molecule type" value="Genomic_DNA"/>
</dbReference>
<dbReference type="OrthoDB" id="10386916at2759"/>
<dbReference type="RefSeq" id="XP_044567612.1">
    <property type="nucleotide sequence ID" value="XM_044701223.1"/>
</dbReference>
<dbReference type="VEuPathDB" id="AmoebaDB:FDP41_010878"/>
<accession>A0A6A5CCB9</accession>